<dbReference type="InterPro" id="IPR051920">
    <property type="entry name" value="MPT_Adenylyltrnsfr/MoaC-Rel"/>
</dbReference>
<accession>A0A7S2T0J0</accession>
<proteinExistence type="predicted"/>
<keyword evidence="2" id="KW-0501">Molybdenum cofactor biosynthesis</keyword>
<organism evidence="4">
    <name type="scientific">Chloropicon primus</name>
    <dbReference type="NCBI Taxonomy" id="1764295"/>
    <lineage>
        <taxon>Eukaryota</taxon>
        <taxon>Viridiplantae</taxon>
        <taxon>Chlorophyta</taxon>
        <taxon>Chloropicophyceae</taxon>
        <taxon>Chloropicales</taxon>
        <taxon>Chloropicaceae</taxon>
        <taxon>Chloropicon</taxon>
    </lineage>
</organism>
<evidence type="ECO:0000256" key="1">
    <source>
        <dbReference type="ARBA" id="ARBA00005046"/>
    </source>
</evidence>
<reference evidence="4" key="1">
    <citation type="submission" date="2021-01" db="EMBL/GenBank/DDBJ databases">
        <authorList>
            <person name="Corre E."/>
            <person name="Pelletier E."/>
            <person name="Niang G."/>
            <person name="Scheremetjew M."/>
            <person name="Finn R."/>
            <person name="Kale V."/>
            <person name="Holt S."/>
            <person name="Cochrane G."/>
            <person name="Meng A."/>
            <person name="Brown T."/>
            <person name="Cohen L."/>
        </authorList>
    </citation>
    <scope>NUCLEOTIDE SEQUENCE</scope>
    <source>
        <strain evidence="4">CCMP1205</strain>
    </source>
</reference>
<dbReference type="EMBL" id="HBHL01003807">
    <property type="protein sequence ID" value="CAD9713529.1"/>
    <property type="molecule type" value="Transcribed_RNA"/>
</dbReference>
<feature type="region of interest" description="Disordered" evidence="3">
    <location>
        <begin position="61"/>
        <end position="116"/>
    </location>
</feature>
<evidence type="ECO:0008006" key="5">
    <source>
        <dbReference type="Google" id="ProtNLM"/>
    </source>
</evidence>
<dbReference type="SUPFAM" id="SSF53218">
    <property type="entry name" value="Molybdenum cofactor biosynthesis proteins"/>
    <property type="match status" value="1"/>
</dbReference>
<name>A0A7S2T0J0_9CHLO</name>
<evidence type="ECO:0000256" key="2">
    <source>
        <dbReference type="ARBA" id="ARBA00023150"/>
    </source>
</evidence>
<dbReference type="Gene3D" id="3.40.980.10">
    <property type="entry name" value="MoaB/Mog-like domain"/>
    <property type="match status" value="1"/>
</dbReference>
<protein>
    <recommendedName>
        <fullName evidence="5">MoaB/Mog domain-containing protein</fullName>
    </recommendedName>
</protein>
<dbReference type="PANTHER" id="PTHR43764:SF1">
    <property type="entry name" value="MOLYBDOPTERIN MOLYBDOTRANSFERASE"/>
    <property type="match status" value="1"/>
</dbReference>
<dbReference type="InterPro" id="IPR036425">
    <property type="entry name" value="MoaB/Mog-like_dom_sf"/>
</dbReference>
<dbReference type="GO" id="GO:0006777">
    <property type="term" value="P:Mo-molybdopterin cofactor biosynthetic process"/>
    <property type="evidence" value="ECO:0007669"/>
    <property type="project" value="UniProtKB-KW"/>
</dbReference>
<dbReference type="AlphaFoldDB" id="A0A7S2T0J0"/>
<dbReference type="PANTHER" id="PTHR43764">
    <property type="entry name" value="MOLYBDENUM COFACTOR BIOSYNTHESIS"/>
    <property type="match status" value="1"/>
</dbReference>
<evidence type="ECO:0000313" key="4">
    <source>
        <dbReference type="EMBL" id="CAD9713529.1"/>
    </source>
</evidence>
<sequence length="116" mass="12891">MAPVVSVVTISDRASQGVYKDESGPRVCEVLKEYIATECEYILTCIPDEQEVIERTLGEREREDGACGERGDDKRQGIAGRVQGRVRSESVRGSQGVHRYGMRVHPHLHPGRARGD</sequence>
<evidence type="ECO:0000256" key="3">
    <source>
        <dbReference type="SAM" id="MobiDB-lite"/>
    </source>
</evidence>
<gene>
    <name evidence="4" type="ORF">CPRI1469_LOCUS2381</name>
</gene>
<comment type="pathway">
    <text evidence="1">Cofactor biosynthesis; molybdopterin biosynthesis.</text>
</comment>
<feature type="compositionally biased region" description="Basic and acidic residues" evidence="3">
    <location>
        <begin position="61"/>
        <end position="76"/>
    </location>
</feature>
<feature type="compositionally biased region" description="Basic residues" evidence="3">
    <location>
        <begin position="100"/>
        <end position="116"/>
    </location>
</feature>